<feature type="transmembrane region" description="Helical" evidence="8">
    <location>
        <begin position="153"/>
        <end position="172"/>
    </location>
</feature>
<evidence type="ECO:0000259" key="9">
    <source>
        <dbReference type="PROSITE" id="PS50893"/>
    </source>
</evidence>
<feature type="transmembrane region" description="Helical" evidence="8">
    <location>
        <begin position="125"/>
        <end position="147"/>
    </location>
</feature>
<evidence type="ECO:0000256" key="5">
    <source>
        <dbReference type="ARBA" id="ARBA00022840"/>
    </source>
</evidence>
<feature type="transmembrane region" description="Helical" evidence="8">
    <location>
        <begin position="27"/>
        <end position="46"/>
    </location>
</feature>
<reference evidence="11 12" key="1">
    <citation type="submission" date="2018-06" db="EMBL/GenBank/DDBJ databases">
        <title>Complete Genomes of Monosporascus.</title>
        <authorList>
            <person name="Robinson A.J."/>
            <person name="Natvig D.O."/>
        </authorList>
    </citation>
    <scope>NUCLEOTIDE SEQUENCE [LARGE SCALE GENOMIC DNA]</scope>
    <source>
        <strain evidence="11 12">CBS 609.92</strain>
    </source>
</reference>
<evidence type="ECO:0000256" key="8">
    <source>
        <dbReference type="SAM" id="Phobius"/>
    </source>
</evidence>
<feature type="transmembrane region" description="Helical" evidence="8">
    <location>
        <begin position="336"/>
        <end position="358"/>
    </location>
</feature>
<keyword evidence="3 8" id="KW-0812">Transmembrane</keyword>
<evidence type="ECO:0000256" key="4">
    <source>
        <dbReference type="ARBA" id="ARBA00022741"/>
    </source>
</evidence>
<dbReference type="InterPro" id="IPR003439">
    <property type="entry name" value="ABC_transporter-like_ATP-bd"/>
</dbReference>
<keyword evidence="7 8" id="KW-0472">Membrane</keyword>
<evidence type="ECO:0000256" key="3">
    <source>
        <dbReference type="ARBA" id="ARBA00022692"/>
    </source>
</evidence>
<accession>A0ABY0H5X5</accession>
<dbReference type="CDD" id="cd03250">
    <property type="entry name" value="ABCC_MRP_domain1"/>
    <property type="match status" value="1"/>
</dbReference>
<feature type="transmembrane region" description="Helical" evidence="8">
    <location>
        <begin position="93"/>
        <end position="113"/>
    </location>
</feature>
<gene>
    <name evidence="11" type="ORF">DL762_005441</name>
</gene>
<feature type="domain" description="ABC transporter" evidence="9">
    <location>
        <begin position="858"/>
        <end position="1126"/>
    </location>
</feature>
<keyword evidence="4" id="KW-0547">Nucleotide-binding</keyword>
<dbReference type="Pfam" id="PF24357">
    <property type="entry name" value="TMD0_ABC"/>
    <property type="match status" value="1"/>
</dbReference>
<keyword evidence="12" id="KW-1185">Reference proteome</keyword>
<dbReference type="Pfam" id="PF00005">
    <property type="entry name" value="ABC_tran"/>
    <property type="match status" value="2"/>
</dbReference>
<dbReference type="InterPro" id="IPR027417">
    <property type="entry name" value="P-loop_NTPase"/>
</dbReference>
<dbReference type="InterPro" id="IPR011527">
    <property type="entry name" value="ABC1_TM_dom"/>
</dbReference>
<dbReference type="EMBL" id="QJNS01000151">
    <property type="protein sequence ID" value="RYO84860.1"/>
    <property type="molecule type" value="Genomic_DNA"/>
</dbReference>
<dbReference type="PROSITE" id="PS00211">
    <property type="entry name" value="ABC_TRANSPORTER_1"/>
    <property type="match status" value="2"/>
</dbReference>
<dbReference type="PROSITE" id="PS50929">
    <property type="entry name" value="ABC_TM1F"/>
    <property type="match status" value="1"/>
</dbReference>
<evidence type="ECO:0000256" key="1">
    <source>
        <dbReference type="ARBA" id="ARBA00004141"/>
    </source>
</evidence>
<evidence type="ECO:0000256" key="2">
    <source>
        <dbReference type="ARBA" id="ARBA00022448"/>
    </source>
</evidence>
<dbReference type="PANTHER" id="PTHR24223">
    <property type="entry name" value="ATP-BINDING CASSETTE SUB-FAMILY C"/>
    <property type="match status" value="1"/>
</dbReference>
<proteinExistence type="predicted"/>
<feature type="domain" description="ABC transporter" evidence="9">
    <location>
        <begin position="447"/>
        <end position="675"/>
    </location>
</feature>
<sequence>MPFTAGENNLLRMNGEDFDFNIQFEQLFFSIIPSVLFIITSLWRIISQARKPAVVNAPCFQLVKLGAIIFYVGLELSLLILLVIGSFRVTSFSITSSALKLMAALFMITLSIVDHSRSPRPSVLLNGYLFLTLLLDIAQARTLFLLSEDKPERTYSSIFCASIALKVGILLLEAQQKSKWITWDEKEHSPEETITETFLKATEARIGTNDHSAALTLMSTDIERIKQGLRMVHDVWAGIIQVALAGWMLYIRLGAVFVVPIGIIIVCFTRLGILINFTGDSQRAWVAGVQKRVGLTATVISSMKNLKISGLSSTVGDFVQMFRVEELAAGARFRKIFILAALLGFAPMLISPPLTFAFTRETLDTTTVFTSLSFLMLLTNPLSQIFQAIPELVSGLACIGRIQSFLECESRHDFRRVLVDQREKVDEVGMDTEASSGTEFDPVDRVIVIKNGKFSWEADKSALQNVNTRIMKSSLTMVVGPVGSGKSSLCKALIGEIPFSEGSVAISAHIPYVGFCDQTAFFWNGTIRDNIIGFSPFDDQRYTEVIKATALSFDFAEFPQGDKTNIGSNGITLSGGQKQRISLARALYLQTDLLTLDDIFSGLDTDTEHKVFRQVFGPNGLLKQRRSTAVLCTHSVKYLPAADYVIALGDGSIIEQGTFDSLIARQGYVGRLGMDGSSDIDVISQETTSTTSTAGSQLQVSSMTAASPLIVTEDADPSRRFGGKRVFRQYFKSMGWQLRLLDLETKSPLYTHFLDTLRGIATLRAFGFVSEVVSKNAGLLNSSQRPAYLLPMVQEWLNLVLALVVMVLATVLTTLAVRLHSSSGFAGASLVTLMAFGENLSGIVIYYTRLETSIGAIARLKNFNETVKPEDRDNEDALPPDADSGTNSISSLALRDIHLTIKSGEKIAICGRTGSGKSSLISLLLKILDPLPGTAENAVIDGIPLYRLDRSALRQHIIAVPQEAVFLPDGSTFQTNLDPSGVSTRGECQAILSAVGLWEFVQERGGLDAGMSAGTLSAGQRQLMSLGRAVLRRRIRGQKSGSNGSSSGILLLDEVNSSVDHDTERAMQDIIRTEFEGYTVIAISHRLDMIMDFDRVIVMDKGKIVEVGNPVMLSNMAGTRFGSLAKAGSK</sequence>
<dbReference type="SUPFAM" id="SSF52540">
    <property type="entry name" value="P-loop containing nucleoside triphosphate hydrolases"/>
    <property type="match status" value="2"/>
</dbReference>
<dbReference type="InterPro" id="IPR003593">
    <property type="entry name" value="AAA+_ATPase"/>
</dbReference>
<feature type="transmembrane region" description="Helical" evidence="8">
    <location>
        <begin position="257"/>
        <end position="277"/>
    </location>
</feature>
<dbReference type="InterPro" id="IPR056227">
    <property type="entry name" value="TMD0_ABC"/>
</dbReference>
<dbReference type="Gene3D" id="3.40.50.300">
    <property type="entry name" value="P-loop containing nucleotide triphosphate hydrolases"/>
    <property type="match status" value="2"/>
</dbReference>
<comment type="subcellular location">
    <subcellularLocation>
        <location evidence="1">Membrane</location>
        <topology evidence="1">Multi-pass membrane protein</topology>
    </subcellularLocation>
</comment>
<feature type="transmembrane region" description="Helical" evidence="8">
    <location>
        <begin position="234"/>
        <end position="251"/>
    </location>
</feature>
<evidence type="ECO:0000313" key="11">
    <source>
        <dbReference type="EMBL" id="RYO84860.1"/>
    </source>
</evidence>
<dbReference type="Gene3D" id="1.20.1560.10">
    <property type="entry name" value="ABC transporter type 1, transmembrane domain"/>
    <property type="match status" value="2"/>
</dbReference>
<evidence type="ECO:0000256" key="7">
    <source>
        <dbReference type="ARBA" id="ARBA00023136"/>
    </source>
</evidence>
<keyword evidence="6 8" id="KW-1133">Transmembrane helix</keyword>
<dbReference type="InterPro" id="IPR017871">
    <property type="entry name" value="ABC_transporter-like_CS"/>
</dbReference>
<dbReference type="PROSITE" id="PS50893">
    <property type="entry name" value="ABC_TRANSPORTER_2"/>
    <property type="match status" value="2"/>
</dbReference>
<feature type="domain" description="ABC transmembrane type-1" evidence="10">
    <location>
        <begin position="215"/>
        <end position="394"/>
    </location>
</feature>
<dbReference type="SUPFAM" id="SSF90123">
    <property type="entry name" value="ABC transporter transmembrane region"/>
    <property type="match status" value="2"/>
</dbReference>
<organism evidence="11 12">
    <name type="scientific">Monosporascus cannonballus</name>
    <dbReference type="NCBI Taxonomy" id="155416"/>
    <lineage>
        <taxon>Eukaryota</taxon>
        <taxon>Fungi</taxon>
        <taxon>Dikarya</taxon>
        <taxon>Ascomycota</taxon>
        <taxon>Pezizomycotina</taxon>
        <taxon>Sordariomycetes</taxon>
        <taxon>Xylariomycetidae</taxon>
        <taxon>Xylariales</taxon>
        <taxon>Xylariales incertae sedis</taxon>
        <taxon>Monosporascus</taxon>
    </lineage>
</organism>
<dbReference type="PANTHER" id="PTHR24223:SF345">
    <property type="entry name" value="ABC MULTIDRUG TRANSPORTER (EUROFUNG)"/>
    <property type="match status" value="1"/>
</dbReference>
<comment type="caution">
    <text evidence="11">The sequence shown here is derived from an EMBL/GenBank/DDBJ whole genome shotgun (WGS) entry which is preliminary data.</text>
</comment>
<feature type="transmembrane region" description="Helical" evidence="8">
    <location>
        <begin position="824"/>
        <end position="847"/>
    </location>
</feature>
<evidence type="ECO:0000259" key="10">
    <source>
        <dbReference type="PROSITE" id="PS50929"/>
    </source>
</evidence>
<dbReference type="Proteomes" id="UP000294003">
    <property type="component" value="Unassembled WGS sequence"/>
</dbReference>
<dbReference type="SMART" id="SM00382">
    <property type="entry name" value="AAA"/>
    <property type="match status" value="2"/>
</dbReference>
<protein>
    <recommendedName>
        <fullName evidence="13">ABC transporter domain-containing protein</fullName>
    </recommendedName>
</protein>
<dbReference type="InterPro" id="IPR036640">
    <property type="entry name" value="ABC1_TM_sf"/>
</dbReference>
<evidence type="ECO:0000256" key="6">
    <source>
        <dbReference type="ARBA" id="ARBA00022989"/>
    </source>
</evidence>
<keyword evidence="2" id="KW-0813">Transport</keyword>
<evidence type="ECO:0008006" key="13">
    <source>
        <dbReference type="Google" id="ProtNLM"/>
    </source>
</evidence>
<dbReference type="InterPro" id="IPR050173">
    <property type="entry name" value="ABC_transporter_C-like"/>
</dbReference>
<name>A0ABY0H5X5_9PEZI</name>
<keyword evidence="5" id="KW-0067">ATP-binding</keyword>
<evidence type="ECO:0000313" key="12">
    <source>
        <dbReference type="Proteomes" id="UP000294003"/>
    </source>
</evidence>
<feature type="transmembrane region" description="Helical" evidence="8">
    <location>
        <begin position="67"/>
        <end position="87"/>
    </location>
</feature>
<feature type="transmembrane region" description="Helical" evidence="8">
    <location>
        <begin position="796"/>
        <end position="817"/>
    </location>
</feature>